<feature type="region of interest" description="Disordered" evidence="2">
    <location>
        <begin position="29"/>
        <end position="69"/>
    </location>
</feature>
<evidence type="ECO:0000313" key="3">
    <source>
        <dbReference type="EMBL" id="GEM08965.1"/>
    </source>
</evidence>
<dbReference type="AlphaFoldDB" id="A0A511KGD0"/>
<feature type="region of interest" description="Disordered" evidence="2">
    <location>
        <begin position="630"/>
        <end position="705"/>
    </location>
</feature>
<feature type="region of interest" description="Disordered" evidence="2">
    <location>
        <begin position="321"/>
        <end position="390"/>
    </location>
</feature>
<feature type="compositionally biased region" description="Polar residues" evidence="2">
    <location>
        <begin position="694"/>
        <end position="705"/>
    </location>
</feature>
<dbReference type="Proteomes" id="UP000321518">
    <property type="component" value="Unassembled WGS sequence"/>
</dbReference>
<keyword evidence="1" id="KW-0945">Host-virus interaction</keyword>
<reference evidence="3 4" key="1">
    <citation type="submission" date="2019-07" db="EMBL/GenBank/DDBJ databases">
        <title>Rhodotorula toruloides NBRC10032 genome sequencing.</title>
        <authorList>
            <person name="Shida Y."/>
            <person name="Takaku H."/>
            <person name="Ogasawara W."/>
            <person name="Mori K."/>
        </authorList>
    </citation>
    <scope>NUCLEOTIDE SEQUENCE [LARGE SCALE GENOMIC DNA]</scope>
    <source>
        <strain evidence="3 4">NBRC10032</strain>
    </source>
</reference>
<name>A0A511KGD0_RHOTO</name>
<comment type="caution">
    <text evidence="3">The sequence shown here is derived from an EMBL/GenBank/DDBJ whole genome shotgun (WGS) entry which is preliminary data.</text>
</comment>
<dbReference type="EMBL" id="BJWK01000006">
    <property type="protein sequence ID" value="GEM08965.1"/>
    <property type="molecule type" value="Genomic_DNA"/>
</dbReference>
<dbReference type="PANTHER" id="PTHR13037">
    <property type="entry name" value="FORMIN"/>
    <property type="match status" value="1"/>
</dbReference>
<evidence type="ECO:0000256" key="1">
    <source>
        <dbReference type="ARBA" id="ARBA00022581"/>
    </source>
</evidence>
<feature type="compositionally biased region" description="Low complexity" evidence="2">
    <location>
        <begin position="632"/>
        <end position="642"/>
    </location>
</feature>
<evidence type="ECO:0000256" key="2">
    <source>
        <dbReference type="SAM" id="MobiDB-lite"/>
    </source>
</evidence>
<proteinExistence type="predicted"/>
<feature type="compositionally biased region" description="Low complexity" evidence="2">
    <location>
        <begin position="354"/>
        <end position="367"/>
    </location>
</feature>
<feature type="region of interest" description="Disordered" evidence="2">
    <location>
        <begin position="287"/>
        <end position="309"/>
    </location>
</feature>
<gene>
    <name evidence="3" type="ORF">Rt10032_c06g2982</name>
</gene>
<evidence type="ECO:0000313" key="4">
    <source>
        <dbReference type="Proteomes" id="UP000321518"/>
    </source>
</evidence>
<protein>
    <submittedName>
        <fullName evidence="3">Uncharacterized protein</fullName>
    </submittedName>
</protein>
<accession>A0A511KGD0</accession>
<feature type="compositionally biased region" description="Basic residues" evidence="2">
    <location>
        <begin position="34"/>
        <end position="44"/>
    </location>
</feature>
<organism evidence="3 4">
    <name type="scientific">Rhodotorula toruloides</name>
    <name type="common">Yeast</name>
    <name type="synonym">Rhodosporidium toruloides</name>
    <dbReference type="NCBI Taxonomy" id="5286"/>
    <lineage>
        <taxon>Eukaryota</taxon>
        <taxon>Fungi</taxon>
        <taxon>Dikarya</taxon>
        <taxon>Basidiomycota</taxon>
        <taxon>Pucciniomycotina</taxon>
        <taxon>Microbotryomycetes</taxon>
        <taxon>Sporidiobolales</taxon>
        <taxon>Sporidiobolaceae</taxon>
        <taxon>Rhodotorula</taxon>
    </lineage>
</organism>
<dbReference type="PANTHER" id="PTHR13037:SF24">
    <property type="entry name" value="POLYCOMB PROTEIN PCL-RELATED"/>
    <property type="match status" value="1"/>
</dbReference>
<sequence length="705" mass="78426">MVYTRLGLSPRCDGAELDELDVPAGRALWMQTGTKKKRKKKKKGTTTTPAPAQPTAPTPAKDVDEVTGRTASRIVRKEKYRLVGQKTWAFSRDLHFGYDDLHSCVPAPDLRTLLHMLKSQDKVLKKAKNRRRPSDMIHYLGDTLQENFVAGRAEDEDVRYQLYSLRPQLVSDGPDASFTTLLSPPNQKGERFSRKYFARNTGEIVDCPGNLYPSFRRHSDRTGVDLLNPAGLVLNLGNKLVWKRENERFYAQKRQDEDFDAFADLDPGVRLSYEAIELLVYRFFTETETETPAKPSKGKSPPPDPPLYAEIDVYLSNAANRNRTAPALSPTPPSRPLRRPPPRDPPSPPDDKPTPSASNNSSTRSAAPFPPQPVFSPPTTRSRSEQRRDRAWLETSLSTLRVATVSLISPLSSEHYTLRELPFSALASVVHSSGQPFDATSSRDRVLASLVPLHKPRNSGLKTVTSVAAVQIWADSDSTSFSPLEELERIKTIHRAGRLHSFIFAIEETPRNGDSASPTSASAVIVCLADPTPAHVPCLRDIAASLWLERPKFTERDRRAGFAWRPRHREDAEAALAAVDTELRQELLFSPIIDWKYRQTLMRGSLFAGEQDILLYGSIPPLLSPSPPLPPSLLSARPAASSTKVPMPPVEQRPLTDRNSDRASGIASRHVSALQENEPPLPPGSPRRTALNRPATTTKTLRTMR</sequence>